<protein>
    <recommendedName>
        <fullName evidence="4">serine-type D-Ala-D-Ala carboxypeptidase</fullName>
        <ecNumber evidence="4">3.4.16.4</ecNumber>
    </recommendedName>
</protein>
<evidence type="ECO:0000256" key="12">
    <source>
        <dbReference type="ARBA" id="ARBA00034000"/>
    </source>
</evidence>
<reference evidence="15 16" key="1">
    <citation type="submission" date="2021-03" db="EMBL/GenBank/DDBJ databases">
        <title>Whole genome sequence of Jiella sp. MQZ13P-4.</title>
        <authorList>
            <person name="Tuo L."/>
        </authorList>
    </citation>
    <scope>NUCLEOTIDE SEQUENCE [LARGE SCALE GENOMIC DNA]</scope>
    <source>
        <strain evidence="15 16">MQZ13P-4</strain>
    </source>
</reference>
<evidence type="ECO:0000256" key="13">
    <source>
        <dbReference type="RuleBase" id="RU004016"/>
    </source>
</evidence>
<dbReference type="Gene3D" id="3.40.710.10">
    <property type="entry name" value="DD-peptidase/beta-lactamase superfamily"/>
    <property type="match status" value="1"/>
</dbReference>
<keyword evidence="10" id="KW-0573">Peptidoglycan synthesis</keyword>
<dbReference type="RefSeq" id="WP_207348669.1">
    <property type="nucleotide sequence ID" value="NZ_JAFMPY010000001.1"/>
</dbReference>
<evidence type="ECO:0000256" key="6">
    <source>
        <dbReference type="ARBA" id="ARBA00022670"/>
    </source>
</evidence>
<comment type="similarity">
    <text evidence="3 13">Belongs to the peptidase S11 family.</text>
</comment>
<dbReference type="InterPro" id="IPR018044">
    <property type="entry name" value="Peptidase_S11"/>
</dbReference>
<sequence>MTKRDVASPESCGRAPARPPLGAWRGGALAFAAISVLFAAPHFAAAEDVAPPTIETKAREALLVDGETGTILLQKNPDKPFPPASLAKMMTMEVVFEAIDSGQLARDTEFPISVHAWRTGGAPSGTSTMFADVKSSVSVENLVRGAIIDSANDACIALAEGMAGSDEAFAETMNRRAEELGLTGSHFVNPTGLPAEGQHVTARDLVTLARHIRTEHPELYKVYAEPDFKWNNIFQRNRNPLLKIDVGADGMETGYTEASGYALLGVTDRGGRVTYLAMSGLATAKERSEEARRLLDWSNDSFELRPLFAEGAVVGAADVFGGETGSVPLVAPKAIAALLPRDADERVSAAIRYDGPLAAPVAAGANVAHLDIMVDGARVLSEPLAAARSVGNGSFSDRAMGAVSELAFGWLRQF</sequence>
<organism evidence="15 16">
    <name type="scientific">Jiella sonneratiae</name>
    <dbReference type="NCBI Taxonomy" id="2816856"/>
    <lineage>
        <taxon>Bacteria</taxon>
        <taxon>Pseudomonadati</taxon>
        <taxon>Pseudomonadota</taxon>
        <taxon>Alphaproteobacteria</taxon>
        <taxon>Hyphomicrobiales</taxon>
        <taxon>Aurantimonadaceae</taxon>
        <taxon>Jiella</taxon>
    </lineage>
</organism>
<dbReference type="SMART" id="SM00936">
    <property type="entry name" value="PBP5_C"/>
    <property type="match status" value="1"/>
</dbReference>
<dbReference type="PRINTS" id="PR00725">
    <property type="entry name" value="DADACBPTASE1"/>
</dbReference>
<evidence type="ECO:0000256" key="8">
    <source>
        <dbReference type="ARBA" id="ARBA00022801"/>
    </source>
</evidence>
<evidence type="ECO:0000256" key="11">
    <source>
        <dbReference type="ARBA" id="ARBA00023316"/>
    </source>
</evidence>
<dbReference type="InterPro" id="IPR012907">
    <property type="entry name" value="Peptidase_S11_C"/>
</dbReference>
<keyword evidence="7" id="KW-0732">Signal</keyword>
<comment type="caution">
    <text evidence="15">The sequence shown here is derived from an EMBL/GenBank/DDBJ whole genome shotgun (WGS) entry which is preliminary data.</text>
</comment>
<dbReference type="SUPFAM" id="SSF56601">
    <property type="entry name" value="beta-lactamase/transpeptidase-like"/>
    <property type="match status" value="1"/>
</dbReference>
<keyword evidence="16" id="KW-1185">Reference proteome</keyword>
<dbReference type="Pfam" id="PF00768">
    <property type="entry name" value="Peptidase_S11"/>
    <property type="match status" value="1"/>
</dbReference>
<dbReference type="PANTHER" id="PTHR21581:SF6">
    <property type="entry name" value="TRAFFICKING PROTEIN PARTICLE COMPLEX SUBUNIT 12"/>
    <property type="match status" value="1"/>
</dbReference>
<keyword evidence="11" id="KW-0961">Cell wall biogenesis/degradation</keyword>
<evidence type="ECO:0000259" key="14">
    <source>
        <dbReference type="SMART" id="SM00936"/>
    </source>
</evidence>
<dbReference type="InterPro" id="IPR015956">
    <property type="entry name" value="Peniciliin-bd_prot_C_sf"/>
</dbReference>
<evidence type="ECO:0000256" key="5">
    <source>
        <dbReference type="ARBA" id="ARBA00022645"/>
    </source>
</evidence>
<keyword evidence="9" id="KW-0133">Cell shape</keyword>
<feature type="domain" description="Peptidase S11 D-Ala-D-Ala carboxypeptidase A C-terminal" evidence="14">
    <location>
        <begin position="302"/>
        <end position="392"/>
    </location>
</feature>
<evidence type="ECO:0000256" key="3">
    <source>
        <dbReference type="ARBA" id="ARBA00007164"/>
    </source>
</evidence>
<comment type="function">
    <text evidence="1">Removes C-terminal D-alanyl residues from sugar-peptide cell wall precursors.</text>
</comment>
<keyword evidence="8" id="KW-0378">Hydrolase</keyword>
<comment type="catalytic activity">
    <reaction evidence="12">
        <text>Preferential cleavage: (Ac)2-L-Lys-D-Ala-|-D-Ala. Also transpeptidation of peptidyl-alanyl moieties that are N-acyl substituents of D-alanine.</text>
        <dbReference type="EC" id="3.4.16.4"/>
    </reaction>
</comment>
<accession>A0ABS3IX64</accession>
<dbReference type="InterPro" id="IPR001967">
    <property type="entry name" value="Peptidase_S11_N"/>
</dbReference>
<evidence type="ECO:0000313" key="15">
    <source>
        <dbReference type="EMBL" id="MBO0902014.1"/>
    </source>
</evidence>
<proteinExistence type="inferred from homology"/>
<keyword evidence="6" id="KW-0645">Protease</keyword>
<comment type="pathway">
    <text evidence="2">Cell wall biogenesis; peptidoglycan biosynthesis.</text>
</comment>
<evidence type="ECO:0000256" key="7">
    <source>
        <dbReference type="ARBA" id="ARBA00022729"/>
    </source>
</evidence>
<keyword evidence="5 15" id="KW-0121">Carboxypeptidase</keyword>
<evidence type="ECO:0000256" key="9">
    <source>
        <dbReference type="ARBA" id="ARBA00022960"/>
    </source>
</evidence>
<dbReference type="InterPro" id="IPR012338">
    <property type="entry name" value="Beta-lactam/transpept-like"/>
</dbReference>
<dbReference type="EMBL" id="JAFMPY010000001">
    <property type="protein sequence ID" value="MBO0902014.1"/>
    <property type="molecule type" value="Genomic_DNA"/>
</dbReference>
<dbReference type="PANTHER" id="PTHR21581">
    <property type="entry name" value="D-ALANYL-D-ALANINE CARBOXYPEPTIDASE"/>
    <property type="match status" value="1"/>
</dbReference>
<dbReference type="Proteomes" id="UP000664288">
    <property type="component" value="Unassembled WGS sequence"/>
</dbReference>
<dbReference type="Pfam" id="PF07943">
    <property type="entry name" value="PBP5_C"/>
    <property type="match status" value="1"/>
</dbReference>
<dbReference type="Gene3D" id="2.60.410.10">
    <property type="entry name" value="D-Ala-D-Ala carboxypeptidase, C-terminal domain"/>
    <property type="match status" value="1"/>
</dbReference>
<gene>
    <name evidence="15" type="ORF">J1C47_00035</name>
</gene>
<evidence type="ECO:0000256" key="1">
    <source>
        <dbReference type="ARBA" id="ARBA00003217"/>
    </source>
</evidence>
<dbReference type="InterPro" id="IPR037167">
    <property type="entry name" value="Peptidase_S11_C_sf"/>
</dbReference>
<evidence type="ECO:0000256" key="4">
    <source>
        <dbReference type="ARBA" id="ARBA00012448"/>
    </source>
</evidence>
<dbReference type="EC" id="3.4.16.4" evidence="4"/>
<name>A0ABS3IX64_9HYPH</name>
<dbReference type="GO" id="GO:0004180">
    <property type="term" value="F:carboxypeptidase activity"/>
    <property type="evidence" value="ECO:0007669"/>
    <property type="project" value="UniProtKB-KW"/>
</dbReference>
<evidence type="ECO:0000256" key="10">
    <source>
        <dbReference type="ARBA" id="ARBA00022984"/>
    </source>
</evidence>
<evidence type="ECO:0000313" key="16">
    <source>
        <dbReference type="Proteomes" id="UP000664288"/>
    </source>
</evidence>
<dbReference type="SUPFAM" id="SSF69189">
    <property type="entry name" value="Penicillin-binding protein associated domain"/>
    <property type="match status" value="1"/>
</dbReference>
<evidence type="ECO:0000256" key="2">
    <source>
        <dbReference type="ARBA" id="ARBA00004752"/>
    </source>
</evidence>